<dbReference type="AlphaFoldDB" id="A0A8X8ZCH7"/>
<dbReference type="GO" id="GO:0016846">
    <property type="term" value="F:carbon-sulfur lyase activity"/>
    <property type="evidence" value="ECO:0007669"/>
    <property type="project" value="InterPro"/>
</dbReference>
<dbReference type="PANTHER" id="PTHR43795:SF20">
    <property type="entry name" value="TRYPTOPHAN AMINOTRANSFERASE-RELATED PROTEIN 3"/>
    <property type="match status" value="1"/>
</dbReference>
<gene>
    <name evidence="3" type="ORF">SASPL_141366</name>
</gene>
<evidence type="ECO:0000313" key="3">
    <source>
        <dbReference type="EMBL" id="KAG6399881.1"/>
    </source>
</evidence>
<evidence type="ECO:0000313" key="4">
    <source>
        <dbReference type="Proteomes" id="UP000298416"/>
    </source>
</evidence>
<comment type="caution">
    <text evidence="3">The sequence shown here is derived from an EMBL/GenBank/DDBJ whole genome shotgun (WGS) entry which is preliminary data.</text>
</comment>
<dbReference type="InterPro" id="IPR050478">
    <property type="entry name" value="Ethylene_sulfur-biosynth"/>
</dbReference>
<dbReference type="EMBL" id="PNBA02000015">
    <property type="protein sequence ID" value="KAG6399881.1"/>
    <property type="molecule type" value="Genomic_DNA"/>
</dbReference>
<evidence type="ECO:0000259" key="2">
    <source>
        <dbReference type="Pfam" id="PF04864"/>
    </source>
</evidence>
<dbReference type="Pfam" id="PF04864">
    <property type="entry name" value="Alliinase_C"/>
    <property type="match status" value="1"/>
</dbReference>
<dbReference type="PANTHER" id="PTHR43795">
    <property type="entry name" value="BIFUNCTIONAL ASPARTATE AMINOTRANSFERASE AND GLUTAMATE/ASPARTATE-PREPHENATE AMINOTRANSFERASE-RELATED"/>
    <property type="match status" value="1"/>
</dbReference>
<keyword evidence="4" id="KW-1185">Reference proteome</keyword>
<dbReference type="Proteomes" id="UP000298416">
    <property type="component" value="Unassembled WGS sequence"/>
</dbReference>
<reference evidence="3" key="1">
    <citation type="submission" date="2018-01" db="EMBL/GenBank/DDBJ databases">
        <authorList>
            <person name="Mao J.F."/>
        </authorList>
    </citation>
    <scope>NUCLEOTIDE SEQUENCE</scope>
    <source>
        <strain evidence="3">Huo1</strain>
        <tissue evidence="3">Leaf</tissue>
    </source>
</reference>
<accession>A0A8X8ZCH7</accession>
<dbReference type="InterPro" id="IPR006948">
    <property type="entry name" value="Alliinase_C"/>
</dbReference>
<dbReference type="GO" id="GO:0006520">
    <property type="term" value="P:amino acid metabolic process"/>
    <property type="evidence" value="ECO:0007669"/>
    <property type="project" value="TreeGrafter"/>
</dbReference>
<sequence>MVGTEAEAAVVIESSVPSLVAASVAAVAMVAAAEVEVIKTTQSKLTNLEIQTSFCWYMLPKLEQEIKNLHNLVGNAVVEGRHIVVGNGSSQLIQAALYALAEPLDPPSPISVVSATPFYSIADYMRSGLFKWGGDAHAYNDYKAYIEMVTSPNNPDGELRGPVLKRANCMLVHDLAYYWPQYTAITKPADQNIMLFTISKCTGHAGSRIG</sequence>
<proteinExistence type="predicted"/>
<dbReference type="Gene3D" id="3.40.640.10">
    <property type="entry name" value="Type I PLP-dependent aspartate aminotransferase-like (Major domain)"/>
    <property type="match status" value="1"/>
</dbReference>
<protein>
    <recommendedName>
        <fullName evidence="2">Alliinase C-terminal domain-containing protein</fullName>
    </recommendedName>
</protein>
<keyword evidence="1" id="KW-0663">Pyridoxal phosphate</keyword>
<dbReference type="InterPro" id="IPR015424">
    <property type="entry name" value="PyrdxlP-dep_Trfase"/>
</dbReference>
<dbReference type="InterPro" id="IPR015421">
    <property type="entry name" value="PyrdxlP-dep_Trfase_major"/>
</dbReference>
<name>A0A8X8ZCH7_SALSN</name>
<feature type="domain" description="Alliinase C-terminal" evidence="2">
    <location>
        <begin position="51"/>
        <end position="210"/>
    </location>
</feature>
<dbReference type="SUPFAM" id="SSF53383">
    <property type="entry name" value="PLP-dependent transferases"/>
    <property type="match status" value="1"/>
</dbReference>
<evidence type="ECO:0000256" key="1">
    <source>
        <dbReference type="ARBA" id="ARBA00022898"/>
    </source>
</evidence>
<organism evidence="3">
    <name type="scientific">Salvia splendens</name>
    <name type="common">Scarlet sage</name>
    <dbReference type="NCBI Taxonomy" id="180675"/>
    <lineage>
        <taxon>Eukaryota</taxon>
        <taxon>Viridiplantae</taxon>
        <taxon>Streptophyta</taxon>
        <taxon>Embryophyta</taxon>
        <taxon>Tracheophyta</taxon>
        <taxon>Spermatophyta</taxon>
        <taxon>Magnoliopsida</taxon>
        <taxon>eudicotyledons</taxon>
        <taxon>Gunneridae</taxon>
        <taxon>Pentapetalae</taxon>
        <taxon>asterids</taxon>
        <taxon>lamiids</taxon>
        <taxon>Lamiales</taxon>
        <taxon>Lamiaceae</taxon>
        <taxon>Nepetoideae</taxon>
        <taxon>Mentheae</taxon>
        <taxon>Salviinae</taxon>
        <taxon>Salvia</taxon>
        <taxon>Salvia subgen. Calosphace</taxon>
        <taxon>core Calosphace</taxon>
    </lineage>
</organism>
<reference evidence="3" key="2">
    <citation type="submission" date="2020-08" db="EMBL/GenBank/DDBJ databases">
        <title>Plant Genome Project.</title>
        <authorList>
            <person name="Zhang R.-G."/>
        </authorList>
    </citation>
    <scope>NUCLEOTIDE SEQUENCE</scope>
    <source>
        <strain evidence="3">Huo1</strain>
        <tissue evidence="3">Leaf</tissue>
    </source>
</reference>
<dbReference type="GO" id="GO:0008483">
    <property type="term" value="F:transaminase activity"/>
    <property type="evidence" value="ECO:0007669"/>
    <property type="project" value="TreeGrafter"/>
</dbReference>